<dbReference type="Pfam" id="PF07366">
    <property type="entry name" value="SnoaL"/>
    <property type="match status" value="1"/>
</dbReference>
<accession>A0ABR7M0D0</accession>
<organism evidence="1 2">
    <name type="scientific">Actinomadura alba</name>
    <dbReference type="NCBI Taxonomy" id="406431"/>
    <lineage>
        <taxon>Bacteria</taxon>
        <taxon>Bacillati</taxon>
        <taxon>Actinomycetota</taxon>
        <taxon>Actinomycetes</taxon>
        <taxon>Streptosporangiales</taxon>
        <taxon>Thermomonosporaceae</taxon>
        <taxon>Actinomadura</taxon>
    </lineage>
</organism>
<gene>
    <name evidence="1" type="ORF">HKK74_34515</name>
</gene>
<proteinExistence type="predicted"/>
<protein>
    <submittedName>
        <fullName evidence="1">Ester cyclase</fullName>
    </submittedName>
</protein>
<keyword evidence="2" id="KW-1185">Reference proteome</keyword>
<comment type="caution">
    <text evidence="1">The sequence shown here is derived from an EMBL/GenBank/DDBJ whole genome shotgun (WGS) entry which is preliminary data.</text>
</comment>
<dbReference type="Proteomes" id="UP000805614">
    <property type="component" value="Unassembled WGS sequence"/>
</dbReference>
<dbReference type="InterPro" id="IPR009959">
    <property type="entry name" value="Cyclase_SnoaL-like"/>
</dbReference>
<dbReference type="SUPFAM" id="SSF54427">
    <property type="entry name" value="NTF2-like"/>
    <property type="match status" value="1"/>
</dbReference>
<dbReference type="RefSeq" id="WP_187247612.1">
    <property type="nucleotide sequence ID" value="NZ_BAAAOK010000005.1"/>
</dbReference>
<dbReference type="PANTHER" id="PTHR38436:SF1">
    <property type="entry name" value="ESTER CYCLASE"/>
    <property type="match status" value="1"/>
</dbReference>
<sequence>MKFRLKPSSRAQHPNVDIAVSDLIRPLDRLRKTFNRHDLDGLATSFHQRAVLVAPDGVGQDRDEIASYYGVFMEAFPDSMCTPKAVTTSGDTVVAEYTLTGTHKGLYLAPGGELVEPTGRPITVRACSVSIVEDGVIVNHRIFYDQLEVISQIGGSPRFGAGEE</sequence>
<dbReference type="InterPro" id="IPR032710">
    <property type="entry name" value="NTF2-like_dom_sf"/>
</dbReference>
<dbReference type="Gene3D" id="3.10.450.50">
    <property type="match status" value="1"/>
</dbReference>
<evidence type="ECO:0000313" key="2">
    <source>
        <dbReference type="Proteomes" id="UP000805614"/>
    </source>
</evidence>
<evidence type="ECO:0000313" key="1">
    <source>
        <dbReference type="EMBL" id="MBC6470567.1"/>
    </source>
</evidence>
<name>A0ABR7M0D0_9ACTN</name>
<dbReference type="EMBL" id="JABVEC010000044">
    <property type="protein sequence ID" value="MBC6470567.1"/>
    <property type="molecule type" value="Genomic_DNA"/>
</dbReference>
<dbReference type="PANTHER" id="PTHR38436">
    <property type="entry name" value="POLYKETIDE CYCLASE SNOAL-LIKE DOMAIN"/>
    <property type="match status" value="1"/>
</dbReference>
<reference evidence="1 2" key="1">
    <citation type="submission" date="2020-06" db="EMBL/GenBank/DDBJ databases">
        <title>Actinomadura xiongansis sp. nov., isolated from soil of Baiyangdian.</title>
        <authorList>
            <person name="Zhang X."/>
        </authorList>
    </citation>
    <scope>NUCLEOTIDE SEQUENCE [LARGE SCALE GENOMIC DNA]</scope>
    <source>
        <strain evidence="1 2">HBUM206468</strain>
    </source>
</reference>